<dbReference type="EMBL" id="QJKJ01005797">
    <property type="protein sequence ID" value="RDX88976.1"/>
    <property type="molecule type" value="Genomic_DNA"/>
</dbReference>
<feature type="compositionally biased region" description="Polar residues" evidence="1">
    <location>
        <begin position="34"/>
        <end position="67"/>
    </location>
</feature>
<evidence type="ECO:0000313" key="3">
    <source>
        <dbReference type="Proteomes" id="UP000257109"/>
    </source>
</evidence>
<keyword evidence="3" id="KW-1185">Reference proteome</keyword>
<reference evidence="2" key="1">
    <citation type="submission" date="2018-05" db="EMBL/GenBank/DDBJ databases">
        <title>Draft genome of Mucuna pruriens seed.</title>
        <authorList>
            <person name="Nnadi N.E."/>
            <person name="Vos R."/>
            <person name="Hasami M.H."/>
            <person name="Devisetty U.K."/>
            <person name="Aguiy J.C."/>
        </authorList>
    </citation>
    <scope>NUCLEOTIDE SEQUENCE [LARGE SCALE GENOMIC DNA]</scope>
    <source>
        <strain evidence="2">JCA_2017</strain>
    </source>
</reference>
<evidence type="ECO:0000313" key="2">
    <source>
        <dbReference type="EMBL" id="RDX88976.1"/>
    </source>
</evidence>
<dbReference type="Proteomes" id="UP000257109">
    <property type="component" value="Unassembled WGS sequence"/>
</dbReference>
<dbReference type="AlphaFoldDB" id="A0A371GEN9"/>
<feature type="non-terminal residue" evidence="2">
    <location>
        <position position="1"/>
    </location>
</feature>
<feature type="region of interest" description="Disordered" evidence="1">
    <location>
        <begin position="17"/>
        <end position="67"/>
    </location>
</feature>
<accession>A0A371GEN9</accession>
<sequence length="89" mass="9826">MLEMESCLFALDVEKPSKGRLSPLGESRSKRSHPGQTDSPSDRPTLQPSSLKEQSSPSVVTQSDQLNQPKHTHYNLIHLNCHITFGGSL</sequence>
<proteinExistence type="predicted"/>
<gene>
    <name evidence="2" type="ORF">CR513_29357</name>
</gene>
<evidence type="ECO:0000256" key="1">
    <source>
        <dbReference type="SAM" id="MobiDB-lite"/>
    </source>
</evidence>
<organism evidence="2 3">
    <name type="scientific">Mucuna pruriens</name>
    <name type="common">Velvet bean</name>
    <name type="synonym">Dolichos pruriens</name>
    <dbReference type="NCBI Taxonomy" id="157652"/>
    <lineage>
        <taxon>Eukaryota</taxon>
        <taxon>Viridiplantae</taxon>
        <taxon>Streptophyta</taxon>
        <taxon>Embryophyta</taxon>
        <taxon>Tracheophyta</taxon>
        <taxon>Spermatophyta</taxon>
        <taxon>Magnoliopsida</taxon>
        <taxon>eudicotyledons</taxon>
        <taxon>Gunneridae</taxon>
        <taxon>Pentapetalae</taxon>
        <taxon>rosids</taxon>
        <taxon>fabids</taxon>
        <taxon>Fabales</taxon>
        <taxon>Fabaceae</taxon>
        <taxon>Papilionoideae</taxon>
        <taxon>50 kb inversion clade</taxon>
        <taxon>NPAAA clade</taxon>
        <taxon>indigoferoid/millettioid clade</taxon>
        <taxon>Phaseoleae</taxon>
        <taxon>Mucuna</taxon>
    </lineage>
</organism>
<protein>
    <submittedName>
        <fullName evidence="2">Uncharacterized protein</fullName>
    </submittedName>
</protein>
<comment type="caution">
    <text evidence="2">The sequence shown here is derived from an EMBL/GenBank/DDBJ whole genome shotgun (WGS) entry which is preliminary data.</text>
</comment>
<name>A0A371GEN9_MUCPR</name>